<dbReference type="Pfam" id="PF04402">
    <property type="entry name" value="SIMPL"/>
    <property type="match status" value="1"/>
</dbReference>
<keyword evidence="3" id="KW-1185">Reference proteome</keyword>
<proteinExistence type="predicted"/>
<keyword evidence="1" id="KW-0472">Membrane</keyword>
<evidence type="ECO:0008006" key="4">
    <source>
        <dbReference type="Google" id="ProtNLM"/>
    </source>
</evidence>
<dbReference type="RefSeq" id="WP_091979023.1">
    <property type="nucleotide sequence ID" value="NZ_FOLO01000001.1"/>
</dbReference>
<dbReference type="InterPro" id="IPR052022">
    <property type="entry name" value="26kDa_periplasmic_antigen"/>
</dbReference>
<dbReference type="AlphaFoldDB" id="A0A1I1ECF2"/>
<dbReference type="PANTHER" id="PTHR34387">
    <property type="entry name" value="SLR1258 PROTEIN"/>
    <property type="match status" value="1"/>
</dbReference>
<dbReference type="STRING" id="1123010.SAMN02745724_00243"/>
<name>A0A1I1ECF2_9GAMM</name>
<dbReference type="EMBL" id="FOLO01000001">
    <property type="protein sequence ID" value="SFB82650.1"/>
    <property type="molecule type" value="Genomic_DNA"/>
</dbReference>
<accession>A0A1I1ECF2</accession>
<dbReference type="Proteomes" id="UP000198862">
    <property type="component" value="Unassembled WGS sequence"/>
</dbReference>
<evidence type="ECO:0000313" key="2">
    <source>
        <dbReference type="EMBL" id="SFB82650.1"/>
    </source>
</evidence>
<sequence length="239" mass="26468">MIQTSRLNSIVIGISLVIGLIGLGLSIKSGLLAFKSLERSVIVKGLAEQVVDADTVIWPIKFSDAGNDLASLITSVQEKNTSVIAFLKLHGFDDDEITIGTQTVHDKLATEYSNNQGFKFRYTVESSLSVYSHSTAKVLNASSKMSELAKQNIVMLRQDYNNRLEFLFTKLNDIKPQMVQTATQKAREVAQKFASDSKSKLGKIKSAKQGQFTISDRDSNTPHIKKVRVVSTIEYYLSD</sequence>
<gene>
    <name evidence="2" type="ORF">SAMN02745724_00243</name>
</gene>
<dbReference type="InterPro" id="IPR016907">
    <property type="entry name" value="UCP029033"/>
</dbReference>
<organism evidence="2 3">
    <name type="scientific">Pseudoalteromonas denitrificans DSM 6059</name>
    <dbReference type="NCBI Taxonomy" id="1123010"/>
    <lineage>
        <taxon>Bacteria</taxon>
        <taxon>Pseudomonadati</taxon>
        <taxon>Pseudomonadota</taxon>
        <taxon>Gammaproteobacteria</taxon>
        <taxon>Alteromonadales</taxon>
        <taxon>Pseudoalteromonadaceae</taxon>
        <taxon>Pseudoalteromonas</taxon>
    </lineage>
</organism>
<protein>
    <recommendedName>
        <fullName evidence="4">SIMPL domain-containing protein</fullName>
    </recommendedName>
</protein>
<dbReference type="Gene3D" id="3.30.70.2970">
    <property type="entry name" value="Protein of unknown function (DUF541), domain 2"/>
    <property type="match status" value="1"/>
</dbReference>
<feature type="transmembrane region" description="Helical" evidence="1">
    <location>
        <begin position="7"/>
        <end position="27"/>
    </location>
</feature>
<dbReference type="Gene3D" id="3.30.110.170">
    <property type="entry name" value="Protein of unknown function (DUF541), domain 1"/>
    <property type="match status" value="1"/>
</dbReference>
<dbReference type="PIRSF" id="PIRSF029033">
    <property type="entry name" value="UCP029033"/>
    <property type="match status" value="1"/>
</dbReference>
<dbReference type="OrthoDB" id="9806540at2"/>
<dbReference type="GO" id="GO:0006974">
    <property type="term" value="P:DNA damage response"/>
    <property type="evidence" value="ECO:0007669"/>
    <property type="project" value="TreeGrafter"/>
</dbReference>
<evidence type="ECO:0000313" key="3">
    <source>
        <dbReference type="Proteomes" id="UP000198862"/>
    </source>
</evidence>
<keyword evidence="1" id="KW-0812">Transmembrane</keyword>
<dbReference type="PANTHER" id="PTHR34387:SF2">
    <property type="entry name" value="SLR1258 PROTEIN"/>
    <property type="match status" value="1"/>
</dbReference>
<reference evidence="2 3" key="1">
    <citation type="submission" date="2016-10" db="EMBL/GenBank/DDBJ databases">
        <authorList>
            <person name="de Groot N.N."/>
        </authorList>
    </citation>
    <scope>NUCLEOTIDE SEQUENCE [LARGE SCALE GENOMIC DNA]</scope>
    <source>
        <strain evidence="2 3">DSM 6059</strain>
    </source>
</reference>
<evidence type="ECO:0000256" key="1">
    <source>
        <dbReference type="SAM" id="Phobius"/>
    </source>
</evidence>
<keyword evidence="1" id="KW-1133">Transmembrane helix</keyword>
<dbReference type="InterPro" id="IPR007497">
    <property type="entry name" value="SIMPL/DUF541"/>
</dbReference>